<evidence type="ECO:0008006" key="3">
    <source>
        <dbReference type="Google" id="ProtNLM"/>
    </source>
</evidence>
<comment type="caution">
    <text evidence="1">The sequence shown here is derived from an EMBL/GenBank/DDBJ whole genome shotgun (WGS) entry which is preliminary data.</text>
</comment>
<dbReference type="EMBL" id="SOJN01000044">
    <property type="protein sequence ID" value="TET46775.1"/>
    <property type="molecule type" value="Genomic_DNA"/>
</dbReference>
<gene>
    <name evidence="1" type="ORF">E3J62_03185</name>
</gene>
<dbReference type="AlphaFoldDB" id="A0A523UW41"/>
<name>A0A523UW41_UNCT6</name>
<dbReference type="Proteomes" id="UP000315525">
    <property type="component" value="Unassembled WGS sequence"/>
</dbReference>
<protein>
    <recommendedName>
        <fullName evidence="3">GIY-YIG nuclease family protein</fullName>
    </recommendedName>
</protein>
<accession>A0A523UW41</accession>
<sequence length="116" mass="13256">MPNLGMEGPFDFTSQQIDHFITKTSPGNYALGYTLDDRTFIVQYVGRSDTDLNGELKRRLDPGYKKFMYSYAKSPVAAYQKECHNYHDFGENVKLRNENHPDRPDGTLLVCPVCGQ</sequence>
<organism evidence="1 2">
    <name type="scientific">candidate division TA06 bacterium</name>
    <dbReference type="NCBI Taxonomy" id="2250710"/>
    <lineage>
        <taxon>Bacteria</taxon>
        <taxon>Bacteria division TA06</taxon>
    </lineage>
</organism>
<evidence type="ECO:0000313" key="1">
    <source>
        <dbReference type="EMBL" id="TET46775.1"/>
    </source>
</evidence>
<evidence type="ECO:0000313" key="2">
    <source>
        <dbReference type="Proteomes" id="UP000315525"/>
    </source>
</evidence>
<proteinExistence type="predicted"/>
<reference evidence="1 2" key="1">
    <citation type="submission" date="2019-03" db="EMBL/GenBank/DDBJ databases">
        <title>Metabolic potential of uncultured bacteria and archaea associated with petroleum seepage in deep-sea sediments.</title>
        <authorList>
            <person name="Dong X."/>
            <person name="Hubert C."/>
        </authorList>
    </citation>
    <scope>NUCLEOTIDE SEQUENCE [LARGE SCALE GENOMIC DNA]</scope>
    <source>
        <strain evidence="1">E44_bin18</strain>
    </source>
</reference>